<dbReference type="VEuPathDB" id="AmoebaDB:EDI_144660"/>
<dbReference type="Proteomes" id="UP000008076">
    <property type="component" value="Unassembled WGS sequence"/>
</dbReference>
<proteinExistence type="predicted"/>
<protein>
    <submittedName>
        <fullName evidence="2">Uncharacterized protein</fullName>
    </submittedName>
</protein>
<evidence type="ECO:0000313" key="3">
    <source>
        <dbReference type="Proteomes" id="UP000008076"/>
    </source>
</evidence>
<keyword evidence="3" id="KW-1185">Reference proteome</keyword>
<dbReference type="eggNOG" id="ENOG502RIIJ">
    <property type="taxonomic scope" value="Eukaryota"/>
</dbReference>
<evidence type="ECO:0000313" key="2">
    <source>
        <dbReference type="EMBL" id="EDR24436.1"/>
    </source>
</evidence>
<dbReference type="OMA" id="GFYEVND"/>
<dbReference type="EMBL" id="DS549954">
    <property type="protein sequence ID" value="EDR24436.1"/>
    <property type="molecule type" value="Genomic_DNA"/>
</dbReference>
<name>B0EM42_ENTDS</name>
<feature type="compositionally biased region" description="Basic and acidic residues" evidence="1">
    <location>
        <begin position="48"/>
        <end position="57"/>
    </location>
</feature>
<dbReference type="AlphaFoldDB" id="B0EM42"/>
<dbReference type="GeneID" id="5884351"/>
<organism evidence="3">
    <name type="scientific">Entamoeba dispar (strain ATCC PRA-260 / SAW760)</name>
    <dbReference type="NCBI Taxonomy" id="370354"/>
    <lineage>
        <taxon>Eukaryota</taxon>
        <taxon>Amoebozoa</taxon>
        <taxon>Evosea</taxon>
        <taxon>Archamoebae</taxon>
        <taxon>Mastigamoebida</taxon>
        <taxon>Entamoebidae</taxon>
        <taxon>Entamoeba</taxon>
    </lineage>
</organism>
<gene>
    <name evidence="2" type="ORF">EDI_144660</name>
</gene>
<reference evidence="3" key="1">
    <citation type="submission" date="2007-12" db="EMBL/GenBank/DDBJ databases">
        <title>Annotation of Entamoeba dispar SAW760.</title>
        <authorList>
            <person name="Lorenzi H."/>
            <person name="Inman J."/>
            <person name="Schobel S."/>
            <person name="Amedeo P."/>
            <person name="Caler E."/>
        </authorList>
    </citation>
    <scope>NUCLEOTIDE SEQUENCE [LARGE SCALE GENOMIC DNA]</scope>
    <source>
        <strain evidence="3">ATCC PRA-260 / SAW760</strain>
    </source>
</reference>
<dbReference type="OrthoDB" id="32088at2759"/>
<evidence type="ECO:0000256" key="1">
    <source>
        <dbReference type="SAM" id="MobiDB-lite"/>
    </source>
</evidence>
<dbReference type="KEGG" id="edi:EDI_144660"/>
<dbReference type="RefSeq" id="XP_001739222.1">
    <property type="nucleotide sequence ID" value="XM_001739170.1"/>
</dbReference>
<feature type="compositionally biased region" description="Polar residues" evidence="1">
    <location>
        <begin position="15"/>
        <end position="43"/>
    </location>
</feature>
<sequence length="140" mass="15924">MSDSFIEALNETSSEGFVSSLTNDKNTTIPGDNVSSEHTNEPPSQEIAKQKRTEEAKKPKRIKEAKKPKGIEEAELYTLLPSGSLLKHSDFGFYEVNDHRILKPDTLVKIESEQRLGILINQFNWFISPKRSFDKKESNK</sequence>
<accession>B0EM42</accession>
<feature type="region of interest" description="Disordered" evidence="1">
    <location>
        <begin position="15"/>
        <end position="67"/>
    </location>
</feature>